<name>A0ABS2V427_9ACTN</name>
<accession>A0ABS2V427</accession>
<evidence type="ECO:0000313" key="2">
    <source>
        <dbReference type="Proteomes" id="UP000664109"/>
    </source>
</evidence>
<sequence>MGDLAGELTKSFFALRLAYLGKAVDRITELAEVLSMIIRRPEVLSGAVIDGLRFFGFRGYHELNHECGSS</sequence>
<gene>
    <name evidence="1" type="ORF">JE024_39235</name>
</gene>
<protein>
    <submittedName>
        <fullName evidence="1">Uncharacterized protein</fullName>
    </submittedName>
</protein>
<dbReference type="RefSeq" id="WP_205378740.1">
    <property type="nucleotide sequence ID" value="NZ_JAFEJA010000003.1"/>
</dbReference>
<evidence type="ECO:0000313" key="1">
    <source>
        <dbReference type="EMBL" id="MBM9624575.1"/>
    </source>
</evidence>
<proteinExistence type="predicted"/>
<comment type="caution">
    <text evidence="1">The sequence shown here is derived from an EMBL/GenBank/DDBJ whole genome shotgun (WGS) entry which is preliminary data.</text>
</comment>
<dbReference type="EMBL" id="JAFEJA010000003">
    <property type="protein sequence ID" value="MBM9624575.1"/>
    <property type="molecule type" value="Genomic_DNA"/>
</dbReference>
<reference evidence="1 2" key="1">
    <citation type="journal article" date="2016" name="Arch. Microbiol.">
        <title>Streptomyces zhihengii sp. nov., isolated from rhizospheric soil of Psammosilene tunicoides.</title>
        <authorList>
            <person name="Huang M.J."/>
            <person name="Fei J.J."/>
            <person name="Salam N."/>
            <person name="Kim C.J."/>
            <person name="Hozzein W.N."/>
            <person name="Xiao M."/>
            <person name="Huang H.Q."/>
            <person name="Li W.J."/>
        </authorList>
    </citation>
    <scope>NUCLEOTIDE SEQUENCE [LARGE SCALE GENOMIC DNA]</scope>
    <source>
        <strain evidence="1 2">YIM T102</strain>
    </source>
</reference>
<dbReference type="Proteomes" id="UP000664109">
    <property type="component" value="Unassembled WGS sequence"/>
</dbReference>
<geneLocation type="plasmid" evidence="1">
    <name>unnamed1</name>
</geneLocation>
<keyword evidence="1" id="KW-0614">Plasmid</keyword>
<organism evidence="1 2">
    <name type="scientific">Streptomyces zhihengii</name>
    <dbReference type="NCBI Taxonomy" id="1818004"/>
    <lineage>
        <taxon>Bacteria</taxon>
        <taxon>Bacillati</taxon>
        <taxon>Actinomycetota</taxon>
        <taxon>Actinomycetes</taxon>
        <taxon>Kitasatosporales</taxon>
        <taxon>Streptomycetaceae</taxon>
        <taxon>Streptomyces</taxon>
    </lineage>
</organism>
<keyword evidence="2" id="KW-1185">Reference proteome</keyword>